<evidence type="ECO:0000313" key="2">
    <source>
        <dbReference type="EMBL" id="MCT7319334.1"/>
    </source>
</evidence>
<proteinExistence type="predicted"/>
<gene>
    <name evidence="2" type="ORF">N5I87_25220</name>
</gene>
<reference evidence="2" key="1">
    <citation type="journal article" date="2023" name="Front. Microbiol.">
        <title>Ralstonia chuxiongensis sp. nov., Ralstonia mojiangensis sp. nov., and Ralstonia soli sp. nov., isolated from tobacco fields, are three novel species in the family Burkholderiaceae.</title>
        <authorList>
            <person name="Lu C.H."/>
            <person name="Zhang Y.Y."/>
            <person name="Jiang N."/>
            <person name="Chen W."/>
            <person name="Shao X."/>
            <person name="Zhao Z.M."/>
            <person name="Lu W.L."/>
            <person name="Hu X."/>
            <person name="Xi Y.X."/>
            <person name="Zou S.Y."/>
            <person name="Wei Q.J."/>
            <person name="Lin Z.L."/>
            <person name="Gong L."/>
            <person name="Gai X.T."/>
            <person name="Zhang L.Q."/>
            <person name="Li J.Y."/>
            <person name="Jin Y."/>
            <person name="Xia Z.Y."/>
        </authorList>
    </citation>
    <scope>NUCLEOTIDE SEQUENCE</scope>
    <source>
        <strain evidence="2">22TCCZM01-4</strain>
    </source>
</reference>
<accession>A0AAE3I8G5</accession>
<protein>
    <submittedName>
        <fullName evidence="2">Uncharacterized protein</fullName>
    </submittedName>
</protein>
<dbReference type="RefSeq" id="WP_260801009.1">
    <property type="nucleotide sequence ID" value="NZ_JAOCQJ010000011.1"/>
</dbReference>
<comment type="caution">
    <text evidence="2">The sequence shown here is derived from an EMBL/GenBank/DDBJ whole genome shotgun (WGS) entry which is preliminary data.</text>
</comment>
<organism evidence="2 3">
    <name type="scientific">Ralstonia mojiangensis</name>
    <dbReference type="NCBI Taxonomy" id="2953895"/>
    <lineage>
        <taxon>Bacteria</taxon>
        <taxon>Pseudomonadati</taxon>
        <taxon>Pseudomonadota</taxon>
        <taxon>Betaproteobacteria</taxon>
        <taxon>Burkholderiales</taxon>
        <taxon>Burkholderiaceae</taxon>
        <taxon>Ralstonia</taxon>
    </lineage>
</organism>
<name>A0AAE3I8G5_9RALS</name>
<feature type="compositionally biased region" description="Basic and acidic residues" evidence="1">
    <location>
        <begin position="144"/>
        <end position="160"/>
    </location>
</feature>
<evidence type="ECO:0000256" key="1">
    <source>
        <dbReference type="SAM" id="MobiDB-lite"/>
    </source>
</evidence>
<sequence length="171" mass="18668">MISATESPKESTLIPPAGSTELAKLRALIADDGFAATFQTMGRYRTALLQIASALARSPTQNAEAVVTDHSVEVDKMVAKQTKLKPPAFKYRDGEIRDADGRQLMLLMASNCTKKFRDRAGRTLVGILNGQELQEPSLPCDFPGLRERTVNAEPNRDQEPRLGSTQPSIGK</sequence>
<dbReference type="EMBL" id="JAOCQJ010000011">
    <property type="protein sequence ID" value="MCT7319334.1"/>
    <property type="molecule type" value="Genomic_DNA"/>
</dbReference>
<dbReference type="Proteomes" id="UP001164374">
    <property type="component" value="Unassembled WGS sequence"/>
</dbReference>
<reference evidence="2" key="2">
    <citation type="submission" date="2023-02" db="EMBL/GenBank/DDBJ databases">
        <authorList>
            <person name="Lu C.-H."/>
        </authorList>
    </citation>
    <scope>NUCLEOTIDE SEQUENCE</scope>
    <source>
        <strain evidence="2">22TCCZM01-4</strain>
    </source>
</reference>
<dbReference type="AlphaFoldDB" id="A0AAE3I8G5"/>
<evidence type="ECO:0000313" key="3">
    <source>
        <dbReference type="Proteomes" id="UP001164374"/>
    </source>
</evidence>
<feature type="region of interest" description="Disordered" evidence="1">
    <location>
        <begin position="140"/>
        <end position="171"/>
    </location>
</feature>